<sequence>MKSKRSASQLSGAPRRSVDEDGVVRIELSQGARRFLGPRAALVALGAVIVLGVGLWFGVRPRSGVENGGGPGDGAREARLSSRGRAGHSTRGGVESGRSSRGADALARWGMPSGRGSSGDAEEAARGAGLAGEPGDDEGEGEAGEDELGFEAPDKASGERTGLAAFPPHGTKKIKEGLVVPDDFPLPPGYVRHYQATDKGQMLEAILMFHPDYQPVDAQGNPIALPADRVVPPDMMPEGLPGERLQVPEDAYGSQNEPEGPPGEGDTGDHEADPTP</sequence>
<dbReference type="OrthoDB" id="8907664at2"/>
<keyword evidence="2" id="KW-1133">Transmembrane helix</keyword>
<evidence type="ECO:0000313" key="3">
    <source>
        <dbReference type="EMBL" id="AKT43636.1"/>
    </source>
</evidence>
<dbReference type="Proteomes" id="UP000067626">
    <property type="component" value="Chromosome"/>
</dbReference>
<dbReference type="PATRIC" id="fig|52.7.peg.8663"/>
<dbReference type="STRING" id="52.CMC5_078710"/>
<organism evidence="3 4">
    <name type="scientific">Chondromyces crocatus</name>
    <dbReference type="NCBI Taxonomy" id="52"/>
    <lineage>
        <taxon>Bacteria</taxon>
        <taxon>Pseudomonadati</taxon>
        <taxon>Myxococcota</taxon>
        <taxon>Polyangia</taxon>
        <taxon>Polyangiales</taxon>
        <taxon>Polyangiaceae</taxon>
        <taxon>Chondromyces</taxon>
    </lineage>
</organism>
<reference evidence="3 4" key="1">
    <citation type="submission" date="2015-07" db="EMBL/GenBank/DDBJ databases">
        <title>Genome analysis of myxobacterium Chondromyces crocatus Cm c5 reveals a high potential for natural compound synthesis and the genetic basis for the loss of fruiting body formation.</title>
        <authorList>
            <person name="Zaburannyi N."/>
            <person name="Bunk B."/>
            <person name="Maier J."/>
            <person name="Overmann J."/>
            <person name="Mueller R."/>
        </authorList>
    </citation>
    <scope>NUCLEOTIDE SEQUENCE [LARGE SCALE GENOMIC DNA]</scope>
    <source>
        <strain evidence="3 4">Cm c5</strain>
    </source>
</reference>
<feature type="region of interest" description="Disordered" evidence="1">
    <location>
        <begin position="218"/>
        <end position="276"/>
    </location>
</feature>
<accession>A0A0K1ES04</accession>
<name>A0A0K1ES04_CHOCO</name>
<gene>
    <name evidence="3" type="ORF">CMC5_078710</name>
</gene>
<evidence type="ECO:0000313" key="4">
    <source>
        <dbReference type="Proteomes" id="UP000067626"/>
    </source>
</evidence>
<feature type="compositionally biased region" description="Basic and acidic residues" evidence="1">
    <location>
        <begin position="267"/>
        <end position="276"/>
    </location>
</feature>
<dbReference type="RefSeq" id="WP_050435073.1">
    <property type="nucleotide sequence ID" value="NZ_CP012159.1"/>
</dbReference>
<dbReference type="KEGG" id="ccro:CMC5_078710"/>
<feature type="transmembrane region" description="Helical" evidence="2">
    <location>
        <begin position="40"/>
        <end position="59"/>
    </location>
</feature>
<feature type="compositionally biased region" description="Low complexity" evidence="1">
    <location>
        <begin position="89"/>
        <end position="102"/>
    </location>
</feature>
<protein>
    <submittedName>
        <fullName evidence="3">Uncharacterized protein</fullName>
    </submittedName>
</protein>
<keyword evidence="4" id="KW-1185">Reference proteome</keyword>
<dbReference type="AlphaFoldDB" id="A0A0K1ES04"/>
<keyword evidence="2" id="KW-0812">Transmembrane</keyword>
<proteinExistence type="predicted"/>
<feature type="region of interest" description="Disordered" evidence="1">
    <location>
        <begin position="62"/>
        <end position="181"/>
    </location>
</feature>
<evidence type="ECO:0000256" key="1">
    <source>
        <dbReference type="SAM" id="MobiDB-lite"/>
    </source>
</evidence>
<feature type="compositionally biased region" description="Acidic residues" evidence="1">
    <location>
        <begin position="134"/>
        <end position="149"/>
    </location>
</feature>
<dbReference type="EMBL" id="CP012159">
    <property type="protein sequence ID" value="AKT43636.1"/>
    <property type="molecule type" value="Genomic_DNA"/>
</dbReference>
<keyword evidence="2" id="KW-0472">Membrane</keyword>
<evidence type="ECO:0000256" key="2">
    <source>
        <dbReference type="SAM" id="Phobius"/>
    </source>
</evidence>